<feature type="chain" id="PRO_5046792649" evidence="2">
    <location>
        <begin position="24"/>
        <end position="207"/>
    </location>
</feature>
<dbReference type="Pfam" id="PF14016">
    <property type="entry name" value="DUF4232"/>
    <property type="match status" value="1"/>
</dbReference>
<keyword evidence="5" id="KW-1185">Reference proteome</keyword>
<feature type="signal peptide" evidence="2">
    <location>
        <begin position="1"/>
        <end position="23"/>
    </location>
</feature>
<dbReference type="PROSITE" id="PS51257">
    <property type="entry name" value="PROKAR_LIPOPROTEIN"/>
    <property type="match status" value="1"/>
</dbReference>
<feature type="region of interest" description="Disordered" evidence="1">
    <location>
        <begin position="28"/>
        <end position="69"/>
    </location>
</feature>
<organism evidence="4 5">
    <name type="scientific">Streptomyces gamaensis</name>
    <dbReference type="NCBI Taxonomy" id="1763542"/>
    <lineage>
        <taxon>Bacteria</taxon>
        <taxon>Bacillati</taxon>
        <taxon>Actinomycetota</taxon>
        <taxon>Actinomycetes</taxon>
        <taxon>Kitasatosporales</taxon>
        <taxon>Streptomycetaceae</taxon>
        <taxon>Streptomyces</taxon>
    </lineage>
</organism>
<comment type="caution">
    <text evidence="4">The sequence shown here is derived from an EMBL/GenBank/DDBJ whole genome shotgun (WGS) entry which is preliminary data.</text>
</comment>
<dbReference type="InterPro" id="IPR025326">
    <property type="entry name" value="DUF4232"/>
</dbReference>
<name>A0ABW0YU08_9ACTN</name>
<evidence type="ECO:0000259" key="3">
    <source>
        <dbReference type="Pfam" id="PF14016"/>
    </source>
</evidence>
<gene>
    <name evidence="4" type="ORF">ACFP1Z_05670</name>
</gene>
<keyword evidence="2" id="KW-0732">Signal</keyword>
<feature type="compositionally biased region" description="Basic and acidic residues" evidence="1">
    <location>
        <begin position="59"/>
        <end position="68"/>
    </location>
</feature>
<sequence>MTRTRTVRLAARAAATVAVTALALTACGSGGGSRSAGQDTEAAAGTADEPATDEGDEGGDAKAEDKGDACTPAEVRVQAKPATAHAGQLLVVATNTAKKPCRAYGYPFVRFDQDQASGVALDASRPRDTVTLTPGASAYAAVAPAAADGKGANPRKAKRLAVSFQAPSGGGSAGDPADVPLPGGELTVDDSARTTYWQKGERDALKW</sequence>
<feature type="region of interest" description="Disordered" evidence="1">
    <location>
        <begin position="164"/>
        <end position="207"/>
    </location>
</feature>
<feature type="domain" description="DUF4232" evidence="3">
    <location>
        <begin position="70"/>
        <end position="198"/>
    </location>
</feature>
<dbReference type="EMBL" id="JBHSPB010000003">
    <property type="protein sequence ID" value="MFC5719667.1"/>
    <property type="molecule type" value="Genomic_DNA"/>
</dbReference>
<evidence type="ECO:0000313" key="5">
    <source>
        <dbReference type="Proteomes" id="UP001596083"/>
    </source>
</evidence>
<evidence type="ECO:0000313" key="4">
    <source>
        <dbReference type="EMBL" id="MFC5719667.1"/>
    </source>
</evidence>
<dbReference type="RefSeq" id="WP_390314775.1">
    <property type="nucleotide sequence ID" value="NZ_JBHSPB010000003.1"/>
</dbReference>
<protein>
    <submittedName>
        <fullName evidence="4">DUF4232 domain-containing protein</fullName>
    </submittedName>
</protein>
<evidence type="ECO:0000256" key="2">
    <source>
        <dbReference type="SAM" id="SignalP"/>
    </source>
</evidence>
<dbReference type="Proteomes" id="UP001596083">
    <property type="component" value="Unassembled WGS sequence"/>
</dbReference>
<reference evidence="5" key="1">
    <citation type="journal article" date="2019" name="Int. J. Syst. Evol. Microbiol.">
        <title>The Global Catalogue of Microorganisms (GCM) 10K type strain sequencing project: providing services to taxonomists for standard genome sequencing and annotation.</title>
        <authorList>
            <consortium name="The Broad Institute Genomics Platform"/>
            <consortium name="The Broad Institute Genome Sequencing Center for Infectious Disease"/>
            <person name="Wu L."/>
            <person name="Ma J."/>
        </authorList>
    </citation>
    <scope>NUCLEOTIDE SEQUENCE [LARGE SCALE GENOMIC DNA]</scope>
    <source>
        <strain evidence="5">CGMCC 4.7304</strain>
    </source>
</reference>
<evidence type="ECO:0000256" key="1">
    <source>
        <dbReference type="SAM" id="MobiDB-lite"/>
    </source>
</evidence>
<proteinExistence type="predicted"/>
<accession>A0ABW0YU08</accession>